<feature type="transmembrane region" description="Helical" evidence="19">
    <location>
        <begin position="768"/>
        <end position="787"/>
    </location>
</feature>
<dbReference type="GO" id="GO:0046872">
    <property type="term" value="F:metal ion binding"/>
    <property type="evidence" value="ECO:0007669"/>
    <property type="project" value="UniProtKB-KW"/>
</dbReference>
<dbReference type="InterPro" id="IPR003644">
    <property type="entry name" value="Calx_beta"/>
</dbReference>
<dbReference type="InterPro" id="IPR004836">
    <property type="entry name" value="Na_Ca_Ex"/>
</dbReference>
<evidence type="ECO:0000313" key="21">
    <source>
        <dbReference type="EMBL" id="GFR52684.1"/>
    </source>
</evidence>
<dbReference type="Proteomes" id="UP001054857">
    <property type="component" value="Unassembled WGS sequence"/>
</dbReference>
<name>A0AAD3HSY8_9CHLO</name>
<gene>
    <name evidence="21" type="ORF">Agub_g15310</name>
</gene>
<evidence type="ECO:0000256" key="12">
    <source>
        <dbReference type="ARBA" id="ARBA00023053"/>
    </source>
</evidence>
<feature type="domain" description="Calx-beta" evidence="20">
    <location>
        <begin position="468"/>
        <end position="570"/>
    </location>
</feature>
<dbReference type="EMBL" id="BMAR01000069">
    <property type="protein sequence ID" value="GFR52684.1"/>
    <property type="molecule type" value="Genomic_DNA"/>
</dbReference>
<evidence type="ECO:0000256" key="2">
    <source>
        <dbReference type="ARBA" id="ARBA00007489"/>
    </source>
</evidence>
<comment type="catalytic activity">
    <reaction evidence="17">
        <text>Ca(2+)(in) + 3 Na(+)(out) = Ca(2+)(out) + 3 Na(+)(in)</text>
        <dbReference type="Rhea" id="RHEA:69955"/>
        <dbReference type="ChEBI" id="CHEBI:29101"/>
        <dbReference type="ChEBI" id="CHEBI:29108"/>
    </reaction>
</comment>
<dbReference type="SUPFAM" id="SSF141072">
    <property type="entry name" value="CalX-like"/>
    <property type="match status" value="2"/>
</dbReference>
<evidence type="ECO:0000256" key="14">
    <source>
        <dbReference type="ARBA" id="ARBA00023136"/>
    </source>
</evidence>
<reference evidence="21 22" key="1">
    <citation type="journal article" date="2021" name="Sci. Rep.">
        <title>Genome sequencing of the multicellular alga Astrephomene provides insights into convergent evolution of germ-soma differentiation.</title>
        <authorList>
            <person name="Yamashita S."/>
            <person name="Yamamoto K."/>
            <person name="Matsuzaki R."/>
            <person name="Suzuki S."/>
            <person name="Yamaguchi H."/>
            <person name="Hirooka S."/>
            <person name="Minakuchi Y."/>
            <person name="Miyagishima S."/>
            <person name="Kawachi M."/>
            <person name="Toyoda A."/>
            <person name="Nozaki H."/>
        </authorList>
    </citation>
    <scope>NUCLEOTIDE SEQUENCE [LARGE SCALE GENOMIC DNA]</scope>
    <source>
        <strain evidence="21 22">NIES-4017</strain>
    </source>
</reference>
<protein>
    <recommendedName>
        <fullName evidence="20">Calx-beta domain-containing protein</fullName>
    </recommendedName>
</protein>
<keyword evidence="12" id="KW-0915">Sodium</keyword>
<evidence type="ECO:0000256" key="5">
    <source>
        <dbReference type="ARBA" id="ARBA00022692"/>
    </source>
</evidence>
<feature type="transmembrane region" description="Helical" evidence="19">
    <location>
        <begin position="716"/>
        <end position="736"/>
    </location>
</feature>
<dbReference type="PRINTS" id="PR01259">
    <property type="entry name" value="NACAEXCHNGR"/>
</dbReference>
<evidence type="ECO:0000313" key="22">
    <source>
        <dbReference type="Proteomes" id="UP001054857"/>
    </source>
</evidence>
<evidence type="ECO:0000256" key="18">
    <source>
        <dbReference type="SAM" id="MobiDB-lite"/>
    </source>
</evidence>
<dbReference type="Gene3D" id="1.20.1420.30">
    <property type="entry name" value="NCX, central ion-binding region"/>
    <property type="match status" value="2"/>
</dbReference>
<keyword evidence="3" id="KW-0813">Transport</keyword>
<keyword evidence="15" id="KW-0325">Glycoprotein</keyword>
<feature type="compositionally biased region" description="Low complexity" evidence="18">
    <location>
        <begin position="270"/>
        <end position="280"/>
    </location>
</feature>
<keyword evidence="4" id="KW-1003">Cell membrane</keyword>
<dbReference type="InterPro" id="IPR044880">
    <property type="entry name" value="NCX_ion-bd_dom_sf"/>
</dbReference>
<evidence type="ECO:0000256" key="13">
    <source>
        <dbReference type="ARBA" id="ARBA00023065"/>
    </source>
</evidence>
<keyword evidence="11 19" id="KW-1133">Transmembrane helix</keyword>
<evidence type="ECO:0000256" key="7">
    <source>
        <dbReference type="ARBA" id="ARBA00022729"/>
    </source>
</evidence>
<keyword evidence="14 19" id="KW-0472">Membrane</keyword>
<dbReference type="SMART" id="SM00237">
    <property type="entry name" value="Calx_beta"/>
    <property type="match status" value="2"/>
</dbReference>
<feature type="transmembrane region" description="Helical" evidence="19">
    <location>
        <begin position="195"/>
        <end position="217"/>
    </location>
</feature>
<evidence type="ECO:0000256" key="4">
    <source>
        <dbReference type="ARBA" id="ARBA00022475"/>
    </source>
</evidence>
<dbReference type="InterPro" id="IPR051171">
    <property type="entry name" value="CaCA"/>
</dbReference>
<dbReference type="GO" id="GO:0005886">
    <property type="term" value="C:plasma membrane"/>
    <property type="evidence" value="ECO:0007669"/>
    <property type="project" value="UniProtKB-SubCell"/>
</dbReference>
<keyword evidence="10" id="KW-0112">Calmodulin-binding</keyword>
<dbReference type="GO" id="GO:0005432">
    <property type="term" value="F:calcium:sodium antiporter activity"/>
    <property type="evidence" value="ECO:0007669"/>
    <property type="project" value="InterPro"/>
</dbReference>
<comment type="similarity">
    <text evidence="2">Belongs to the Ca(2+):cation antiporter (CaCA) (TC 2.A.19) family. SLC8 subfamily.</text>
</comment>
<dbReference type="InterPro" id="IPR004837">
    <property type="entry name" value="NaCa_Exmemb"/>
</dbReference>
<evidence type="ECO:0000256" key="16">
    <source>
        <dbReference type="ARBA" id="ARBA00023201"/>
    </source>
</evidence>
<dbReference type="AlphaFoldDB" id="A0AAD3HSY8"/>
<evidence type="ECO:0000256" key="8">
    <source>
        <dbReference type="ARBA" id="ARBA00022737"/>
    </source>
</evidence>
<keyword evidence="8" id="KW-0677">Repeat</keyword>
<dbReference type="GO" id="GO:0005516">
    <property type="term" value="F:calmodulin binding"/>
    <property type="evidence" value="ECO:0007669"/>
    <property type="project" value="UniProtKB-KW"/>
</dbReference>
<feature type="transmembrane region" description="Helical" evidence="19">
    <location>
        <begin position="66"/>
        <end position="86"/>
    </location>
</feature>
<keyword evidence="16" id="KW-0739">Sodium transport</keyword>
<proteinExistence type="inferred from homology"/>
<dbReference type="Gene3D" id="2.60.40.2030">
    <property type="match status" value="2"/>
</dbReference>
<evidence type="ECO:0000256" key="11">
    <source>
        <dbReference type="ARBA" id="ARBA00022989"/>
    </source>
</evidence>
<keyword evidence="9" id="KW-0106">Calcium</keyword>
<keyword evidence="22" id="KW-1185">Reference proteome</keyword>
<dbReference type="Pfam" id="PF03160">
    <property type="entry name" value="Calx-beta"/>
    <property type="match status" value="1"/>
</dbReference>
<dbReference type="Pfam" id="PF01699">
    <property type="entry name" value="Na_Ca_ex"/>
    <property type="match status" value="2"/>
</dbReference>
<organism evidence="21 22">
    <name type="scientific">Astrephomene gubernaculifera</name>
    <dbReference type="NCBI Taxonomy" id="47775"/>
    <lineage>
        <taxon>Eukaryota</taxon>
        <taxon>Viridiplantae</taxon>
        <taxon>Chlorophyta</taxon>
        <taxon>core chlorophytes</taxon>
        <taxon>Chlorophyceae</taxon>
        <taxon>CS clade</taxon>
        <taxon>Chlamydomonadales</taxon>
        <taxon>Astrephomenaceae</taxon>
        <taxon>Astrephomene</taxon>
    </lineage>
</organism>
<feature type="transmembrane region" description="Helical" evidence="19">
    <location>
        <begin position="158"/>
        <end position="183"/>
    </location>
</feature>
<dbReference type="InterPro" id="IPR038081">
    <property type="entry name" value="CalX-like_sf"/>
</dbReference>
<feature type="region of interest" description="Disordered" evidence="18">
    <location>
        <begin position="260"/>
        <end position="280"/>
    </location>
</feature>
<evidence type="ECO:0000256" key="3">
    <source>
        <dbReference type="ARBA" id="ARBA00022448"/>
    </source>
</evidence>
<evidence type="ECO:0000256" key="10">
    <source>
        <dbReference type="ARBA" id="ARBA00022860"/>
    </source>
</evidence>
<keyword evidence="7" id="KW-0732">Signal</keyword>
<evidence type="ECO:0000256" key="9">
    <source>
        <dbReference type="ARBA" id="ARBA00022837"/>
    </source>
</evidence>
<dbReference type="GO" id="GO:0007154">
    <property type="term" value="P:cell communication"/>
    <property type="evidence" value="ECO:0007669"/>
    <property type="project" value="InterPro"/>
</dbReference>
<evidence type="ECO:0000256" key="15">
    <source>
        <dbReference type="ARBA" id="ARBA00023180"/>
    </source>
</evidence>
<feature type="domain" description="Calx-beta" evidence="20">
    <location>
        <begin position="348"/>
        <end position="450"/>
    </location>
</feature>
<feature type="transmembrane region" description="Helical" evidence="19">
    <location>
        <begin position="691"/>
        <end position="710"/>
    </location>
</feature>
<accession>A0AAD3HSY8</accession>
<evidence type="ECO:0000256" key="1">
    <source>
        <dbReference type="ARBA" id="ARBA00004651"/>
    </source>
</evidence>
<keyword evidence="5 19" id="KW-0812">Transmembrane</keyword>
<sequence>MASREAIHAAIKQLEQLLPLCEEGDAVGPCLEEAPSGRGFIIFSGEDDVVCNSKILFPGFNLLPRWLLGAIYFLFLLYLFAGVALASDLFMDGIMQITSTTRKVKRKTANGEVVIVEEPVWNWVVANITLMALGASSPEIMLATVEAMLALDKPAGELGPACIAGAACYNFLIISAVCTTALPDGQYKRINQLRVYITTAAWSLWAHIWMLGVYVWWTPDEITMTEAFVTLGFNVVLVLHAWIMDKQPWKRNTVLALPNGEGAGKDPEAPDSASPATAAGAGAAAAAPEALRALSGSVTSAGAPVHTLAHYRHIMAARQRHAHKRAVRASQLGGAASEFSQAELGLPPAAPVVDPTKEQVMFRSHAYSFLESAGVAKVAVTRVPPEGGSLDNPLRVFFRTEDGDAVAGLDYVAKEGSILFGPGEKYKYIEIKIIDDDMSEPDVSFSVVLLSAECPGGPCNALIVQNRARVTIVDDDDAGVIGFEVPEYEVAFTGKPPASVEVTLVRRRGADGRVQVEFETQDLTAIAGQDYVASSGTVVFESGEKTEKIRIGLLPSSAPEMHKSLRLVLKNPEGGAELGHRNACKVTIVGHHCATGKSESSPGEKEGLEIRQLSNGSLKVDPRRQASGAGEAAGEFNVWSEWREQIISAFSPEEPEEEGEELGWSDLFMHYVNITWKLLLFTCVPPAEWKGGYPCFAAALMMLAGIVYLINEAGNLFGCILGLKAVMVGVSIVALGTSLPDTLASRVAARADPDADAAIGNITGSNSVNVFLGMGLPWAISSVYYAAKGEKFHAPGGDLEFAIMLYAVFGTICIIVLAVARYFGGELGGSKKRQWSIAALLFGLWVLYLVLSGLRAYDHI</sequence>
<feature type="transmembrane region" description="Helical" evidence="19">
    <location>
        <begin position="223"/>
        <end position="243"/>
    </location>
</feature>
<evidence type="ECO:0000259" key="20">
    <source>
        <dbReference type="SMART" id="SM00237"/>
    </source>
</evidence>
<comment type="caution">
    <text evidence="21">The sequence shown here is derived from an EMBL/GenBank/DDBJ whole genome shotgun (WGS) entry which is preliminary data.</text>
</comment>
<dbReference type="PANTHER" id="PTHR11878">
    <property type="entry name" value="SODIUM/CALCIUM EXCHANGER"/>
    <property type="match status" value="1"/>
</dbReference>
<evidence type="ECO:0000256" key="19">
    <source>
        <dbReference type="SAM" id="Phobius"/>
    </source>
</evidence>
<feature type="transmembrane region" description="Helical" evidence="19">
    <location>
        <begin position="799"/>
        <end position="823"/>
    </location>
</feature>
<feature type="transmembrane region" description="Helical" evidence="19">
    <location>
        <begin position="835"/>
        <end position="857"/>
    </location>
</feature>
<comment type="subcellular location">
    <subcellularLocation>
        <location evidence="1">Cell membrane</location>
        <topology evidence="1">Multi-pass membrane protein</topology>
    </subcellularLocation>
</comment>
<evidence type="ECO:0000256" key="17">
    <source>
        <dbReference type="ARBA" id="ARBA00033667"/>
    </source>
</evidence>
<keyword evidence="13" id="KW-0406">Ion transport</keyword>
<dbReference type="PANTHER" id="PTHR11878:SF65">
    <property type="entry name" value="NA_CA-EXCHANGE PROTEIN, ISOFORM G"/>
    <property type="match status" value="1"/>
</dbReference>
<keyword evidence="6" id="KW-0479">Metal-binding</keyword>
<evidence type="ECO:0000256" key="6">
    <source>
        <dbReference type="ARBA" id="ARBA00022723"/>
    </source>
</evidence>